<dbReference type="InterPro" id="IPR011011">
    <property type="entry name" value="Znf_FYVE_PHD"/>
</dbReference>
<dbReference type="Proteomes" id="UP000030762">
    <property type="component" value="Unassembled WGS sequence"/>
</dbReference>
<dbReference type="GO" id="GO:0004430">
    <property type="term" value="F:1-phosphatidylinositol 4-kinase activity"/>
    <property type="evidence" value="ECO:0007669"/>
    <property type="project" value="UniProtKB-EC"/>
</dbReference>
<dbReference type="Pfam" id="PF00454">
    <property type="entry name" value="PI3_PI4_kinase"/>
    <property type="match status" value="1"/>
</dbReference>
<dbReference type="OMA" id="VEAMCEY"/>
<accession>T0QPL5</accession>
<dbReference type="SUPFAM" id="SSF57903">
    <property type="entry name" value="FYVE/PHD zinc finger"/>
    <property type="match status" value="1"/>
</dbReference>
<dbReference type="VEuPathDB" id="FungiDB:SDRG_06121"/>
<feature type="compositionally biased region" description="Low complexity" evidence="9">
    <location>
        <begin position="760"/>
        <end position="777"/>
    </location>
</feature>
<evidence type="ECO:0000313" key="14">
    <source>
        <dbReference type="Proteomes" id="UP000030762"/>
    </source>
</evidence>
<dbReference type="PROSITE" id="PS00916">
    <property type="entry name" value="PI3_4_KINASE_2"/>
    <property type="match status" value="1"/>
</dbReference>
<reference evidence="13 14" key="1">
    <citation type="submission" date="2012-04" db="EMBL/GenBank/DDBJ databases">
        <title>The Genome Sequence of Saprolegnia declina VS20.</title>
        <authorList>
            <consortium name="The Broad Institute Genome Sequencing Platform"/>
            <person name="Russ C."/>
            <person name="Nusbaum C."/>
            <person name="Tyler B."/>
            <person name="van West P."/>
            <person name="Dieguez-Uribeondo J."/>
            <person name="de Bruijn I."/>
            <person name="Tripathy S."/>
            <person name="Jiang R."/>
            <person name="Young S.K."/>
            <person name="Zeng Q."/>
            <person name="Gargeya S."/>
            <person name="Fitzgerald M."/>
            <person name="Haas B."/>
            <person name="Abouelleil A."/>
            <person name="Alvarado L."/>
            <person name="Arachchi H.M."/>
            <person name="Berlin A."/>
            <person name="Chapman S.B."/>
            <person name="Goldberg J."/>
            <person name="Griggs A."/>
            <person name="Gujja S."/>
            <person name="Hansen M."/>
            <person name="Howarth C."/>
            <person name="Imamovic A."/>
            <person name="Larimer J."/>
            <person name="McCowen C."/>
            <person name="Montmayeur A."/>
            <person name="Murphy C."/>
            <person name="Neiman D."/>
            <person name="Pearson M."/>
            <person name="Priest M."/>
            <person name="Roberts A."/>
            <person name="Saif S."/>
            <person name="Shea T."/>
            <person name="Sisk P."/>
            <person name="Sykes S."/>
            <person name="Wortman J."/>
            <person name="Nusbaum C."/>
            <person name="Birren B."/>
        </authorList>
    </citation>
    <scope>NUCLEOTIDE SEQUENCE [LARGE SCALE GENOMIC DNA]</scope>
    <source>
        <strain evidence="13 14">VS20</strain>
    </source>
</reference>
<dbReference type="PROSITE" id="PS50290">
    <property type="entry name" value="PI3_4_KINASE_3"/>
    <property type="match status" value="1"/>
</dbReference>
<dbReference type="OrthoDB" id="10264149at2759"/>
<dbReference type="SUPFAM" id="SSF56112">
    <property type="entry name" value="Protein kinase-like (PK-like)"/>
    <property type="match status" value="1"/>
</dbReference>
<dbReference type="PROSITE" id="PS00915">
    <property type="entry name" value="PI3_4_KINASE_1"/>
    <property type="match status" value="1"/>
</dbReference>
<dbReference type="InParanoid" id="T0QPL5"/>
<protein>
    <recommendedName>
        <fullName evidence="2">1-phosphatidylinositol 4-kinase</fullName>
        <ecNumber evidence="2">2.7.1.67</ecNumber>
    </recommendedName>
</protein>
<dbReference type="eggNOG" id="KOG0903">
    <property type="taxonomic scope" value="Eukaryota"/>
</dbReference>
<feature type="region of interest" description="Disordered" evidence="9">
    <location>
        <begin position="848"/>
        <end position="867"/>
    </location>
</feature>
<dbReference type="GO" id="GO:0008270">
    <property type="term" value="F:zinc ion binding"/>
    <property type="evidence" value="ECO:0007669"/>
    <property type="project" value="UniProtKB-KW"/>
</dbReference>
<proteinExistence type="predicted"/>
<dbReference type="PANTHER" id="PTHR10048">
    <property type="entry name" value="PHOSPHATIDYLINOSITOL KINASE"/>
    <property type="match status" value="1"/>
</dbReference>
<evidence type="ECO:0000259" key="10">
    <source>
        <dbReference type="PROSITE" id="PS50178"/>
    </source>
</evidence>
<dbReference type="InterPro" id="IPR011993">
    <property type="entry name" value="PH-like_dom_sf"/>
</dbReference>
<dbReference type="InterPro" id="IPR036940">
    <property type="entry name" value="PI3/4_kinase_cat_sf"/>
</dbReference>
<dbReference type="CDD" id="cd05168">
    <property type="entry name" value="PI4Kc_III_beta"/>
    <property type="match status" value="1"/>
</dbReference>
<evidence type="ECO:0000256" key="4">
    <source>
        <dbReference type="ARBA" id="ARBA00022723"/>
    </source>
</evidence>
<feature type="region of interest" description="Disordered" evidence="9">
    <location>
        <begin position="41"/>
        <end position="64"/>
    </location>
</feature>
<evidence type="ECO:0000256" key="8">
    <source>
        <dbReference type="PROSITE-ProRule" id="PRU00091"/>
    </source>
</evidence>
<dbReference type="PANTHER" id="PTHR10048:SF22">
    <property type="entry name" value="PHOSPHATIDYLINOSITOL 4-KINASE BETA"/>
    <property type="match status" value="1"/>
</dbReference>
<dbReference type="InterPro" id="IPR000403">
    <property type="entry name" value="PI3/4_kinase_cat_dom"/>
</dbReference>
<dbReference type="InterPro" id="IPR000591">
    <property type="entry name" value="DEP_dom"/>
</dbReference>
<gene>
    <name evidence="13" type="ORF">SDRG_06121</name>
</gene>
<dbReference type="CDD" id="cd04371">
    <property type="entry name" value="DEP"/>
    <property type="match status" value="1"/>
</dbReference>
<dbReference type="InterPro" id="IPR057754">
    <property type="entry name" value="PI4-kinase_beta/PIK1_cat"/>
</dbReference>
<evidence type="ECO:0000256" key="7">
    <source>
        <dbReference type="ARBA" id="ARBA00022833"/>
    </source>
</evidence>
<dbReference type="STRING" id="1156394.T0QPL5"/>
<sequence length="1364" mass="152822">MADAPKAKTRPGSVPAIPAIHTLLMDEPTVVSRNSAPAALLEDLVPSPPSSSRTPSSYAESPSRMTAAEKIAQGSGLVGSSTEISAIGLAGFLNMREHGPGIHRMKRYYCRLVGVLVYRFYTKEMSRDLSNAHMEAEVQRIDDWDGKGMMHLYRNAFRFVTSQATFNVAADSESEKQLWTQYAIEAIDAAQLQMRDAALLPQSQSLLAASPGGLTLIRPNKEKEKPPKFKGSPTCAHPKCTVRFDNTKRQHHCRNCGDSLCSDHSYHFAPLPHLPTLTGPQRQCTRCFRVHRFIQLLRCVLQVFVKNRHMRNAPRLSQRKPKLSSEDMAMLQTVQEAINEPDFGVSDAIQALHLHRKDADEVYRVIVQKLLTLSASHMPDFEFFLPQLFHLWASTEYDAHIVKWTLLLRLLMTAATYHVRLATSIHWLMRATIDDSCGWGFGQSELSIPEYLKNRFAPSKLALFNLHMLINHQDGAHAFVFTPDTDLRTMPIQTDLIQTYFDRLLALQQYDEGLNAVTPDFLPSPARFFPAATPSNGSSSLSTNSALLLGPIYAGVANCVLPCDWSFPSLSKMKVTPRHPSMEQSVFATQLKFIDGLGEVAEALRFLPPKNRKEALPEELAKLTLPDHAFYPLGTCDEPLQRLVSICLTEGAVFTTKARAPTMVWFEVENLPVVPETLWLTPAQSMLTDEEKESAALPPPVSSSLGHDEIGQVLRHDNIMSSLHRIEAVQPLSEEDEEDDESVDGSVDMSMAHAPPAHPLNLGSSGRMRRSGSLCSSGNPLHLEQLIQVLDEPPKSSVTEKGRSKSDSFQRQRGSIRLDLMPTDAEKPTYEQLETIAMKMMAFFLSKPPKAPASKDNSSKASDTTPPVSQTVVLGRITVEAIAARMGLHVQPYEDVYSFTGRECIEWMQSSGISHNEAHALWLGSELLTNELIEPVTVTHHDEPVLFTNDATTLFVCTVKPEDGGNSASTILHTKRGTTSRFTSVTNANRSLEREDTDVSELVTGFDRLRPEKTLELLQFVDSAILRHVSPEAPDRDETFAQWEELQSQVEAMCEYIREKRRNRQLAVKSMFGEDFESKRKRLLASSSFACQFPDHWDCSALIVKSNDDLRQEVLCLQLIRQFRDIFASAELDLWLLPYGIIATSASTGIIEVIRNATSLSSLKGTPGYVSLNQHFVHTYGTADTPAYKTAMTNFVKSMASYSLVCYILRIKDRHNGNIMLDSEGHLIHIDYGFILGIQPGGRFSLERRVPFKLTTEMVDAMGGSQSEYFREYVTLLIQGFLALRQNVDTILMMIAIMAQDSSCPCFLHRNPRDILFQTKQLFALELTPEQVIPHVMKLVRRSLNSFGYRRYDQFQHITNNIVP</sequence>
<evidence type="ECO:0000259" key="12">
    <source>
        <dbReference type="PROSITE" id="PS50290"/>
    </source>
</evidence>
<dbReference type="SMART" id="SM00146">
    <property type="entry name" value="PI3Kc"/>
    <property type="match status" value="1"/>
</dbReference>
<feature type="compositionally biased region" description="Basic and acidic residues" evidence="9">
    <location>
        <begin position="792"/>
        <end position="810"/>
    </location>
</feature>
<keyword evidence="5 8" id="KW-0863">Zinc-finger</keyword>
<keyword evidence="3" id="KW-0808">Transferase</keyword>
<feature type="region of interest" description="Disordered" evidence="9">
    <location>
        <begin position="791"/>
        <end position="815"/>
    </location>
</feature>
<dbReference type="Pfam" id="PF01363">
    <property type="entry name" value="FYVE"/>
    <property type="match status" value="1"/>
</dbReference>
<dbReference type="InterPro" id="IPR011009">
    <property type="entry name" value="Kinase-like_dom_sf"/>
</dbReference>
<evidence type="ECO:0000256" key="9">
    <source>
        <dbReference type="SAM" id="MobiDB-lite"/>
    </source>
</evidence>
<dbReference type="InterPro" id="IPR015433">
    <property type="entry name" value="PI3/4_kinase"/>
</dbReference>
<evidence type="ECO:0000256" key="1">
    <source>
        <dbReference type="ARBA" id="ARBA00001686"/>
    </source>
</evidence>
<dbReference type="SMART" id="SM00064">
    <property type="entry name" value="FYVE"/>
    <property type="match status" value="1"/>
</dbReference>
<keyword evidence="4" id="KW-0479">Metal-binding</keyword>
<dbReference type="FunFam" id="1.10.1070.11:FF:000016">
    <property type="entry name" value="PIK1p Phosphatidylinositol 4-kinase"/>
    <property type="match status" value="1"/>
</dbReference>
<dbReference type="SUPFAM" id="SSF50729">
    <property type="entry name" value="PH domain-like"/>
    <property type="match status" value="1"/>
</dbReference>
<feature type="compositionally biased region" description="Low complexity" evidence="9">
    <location>
        <begin position="50"/>
        <end position="63"/>
    </location>
</feature>
<feature type="domain" description="FYVE-type" evidence="10">
    <location>
        <begin position="240"/>
        <end position="292"/>
    </location>
</feature>
<comment type="catalytic activity">
    <reaction evidence="1">
        <text>a 1,2-diacyl-sn-glycero-3-phospho-(1D-myo-inositol) + ATP = a 1,2-diacyl-sn-glycero-3-phospho-(1D-myo-inositol 4-phosphate) + ADP + H(+)</text>
        <dbReference type="Rhea" id="RHEA:19877"/>
        <dbReference type="ChEBI" id="CHEBI:15378"/>
        <dbReference type="ChEBI" id="CHEBI:30616"/>
        <dbReference type="ChEBI" id="CHEBI:57880"/>
        <dbReference type="ChEBI" id="CHEBI:58178"/>
        <dbReference type="ChEBI" id="CHEBI:456216"/>
        <dbReference type="EC" id="2.7.1.67"/>
    </reaction>
</comment>
<dbReference type="InterPro" id="IPR036388">
    <property type="entry name" value="WH-like_DNA-bd_sf"/>
</dbReference>
<feature type="domain" description="PI3K/PI4K catalytic" evidence="12">
    <location>
        <begin position="1077"/>
        <end position="1348"/>
    </location>
</feature>
<dbReference type="InterPro" id="IPR017455">
    <property type="entry name" value="Znf_FYVE-rel"/>
</dbReference>
<evidence type="ECO:0000256" key="6">
    <source>
        <dbReference type="ARBA" id="ARBA00022777"/>
    </source>
</evidence>
<dbReference type="PROSITE" id="PS50178">
    <property type="entry name" value="ZF_FYVE"/>
    <property type="match status" value="1"/>
</dbReference>
<organism evidence="13 14">
    <name type="scientific">Saprolegnia diclina (strain VS20)</name>
    <dbReference type="NCBI Taxonomy" id="1156394"/>
    <lineage>
        <taxon>Eukaryota</taxon>
        <taxon>Sar</taxon>
        <taxon>Stramenopiles</taxon>
        <taxon>Oomycota</taxon>
        <taxon>Saprolegniomycetes</taxon>
        <taxon>Saprolegniales</taxon>
        <taxon>Saprolegniaceae</taxon>
        <taxon>Saprolegnia</taxon>
    </lineage>
</organism>
<evidence type="ECO:0000256" key="5">
    <source>
        <dbReference type="ARBA" id="ARBA00022771"/>
    </source>
</evidence>
<dbReference type="PROSITE" id="PS50186">
    <property type="entry name" value="DEP"/>
    <property type="match status" value="1"/>
</dbReference>
<evidence type="ECO:0000256" key="3">
    <source>
        <dbReference type="ARBA" id="ARBA00022679"/>
    </source>
</evidence>
<feature type="compositionally biased region" description="Polar residues" evidence="9">
    <location>
        <begin position="855"/>
        <end position="867"/>
    </location>
</feature>
<dbReference type="GO" id="GO:0016020">
    <property type="term" value="C:membrane"/>
    <property type="evidence" value="ECO:0007669"/>
    <property type="project" value="TreeGrafter"/>
</dbReference>
<dbReference type="InterPro" id="IPR036390">
    <property type="entry name" value="WH_DNA-bd_sf"/>
</dbReference>
<dbReference type="Gene3D" id="3.30.40.10">
    <property type="entry name" value="Zinc/RING finger domain, C3HC4 (zinc finger)"/>
    <property type="match status" value="1"/>
</dbReference>
<dbReference type="SUPFAM" id="SSF46785">
    <property type="entry name" value="Winged helix' DNA-binding domain"/>
    <property type="match status" value="1"/>
</dbReference>
<dbReference type="Gene3D" id="1.10.10.10">
    <property type="entry name" value="Winged helix-like DNA-binding domain superfamily/Winged helix DNA-binding domain"/>
    <property type="match status" value="1"/>
</dbReference>
<dbReference type="GO" id="GO:0048015">
    <property type="term" value="P:phosphatidylinositol-mediated signaling"/>
    <property type="evidence" value="ECO:0007669"/>
    <property type="project" value="TreeGrafter"/>
</dbReference>
<dbReference type="GO" id="GO:0046854">
    <property type="term" value="P:phosphatidylinositol phosphate biosynthetic process"/>
    <property type="evidence" value="ECO:0007669"/>
    <property type="project" value="InterPro"/>
</dbReference>
<dbReference type="InterPro" id="IPR000306">
    <property type="entry name" value="Znf_FYVE"/>
</dbReference>
<dbReference type="EMBL" id="JH767147">
    <property type="protein sequence ID" value="EQC36686.1"/>
    <property type="molecule type" value="Genomic_DNA"/>
</dbReference>
<feature type="compositionally biased region" description="Acidic residues" evidence="9">
    <location>
        <begin position="733"/>
        <end position="743"/>
    </location>
</feature>
<keyword evidence="6" id="KW-0418">Kinase</keyword>
<dbReference type="InterPro" id="IPR018936">
    <property type="entry name" value="PI3/4_kinase_CS"/>
</dbReference>
<keyword evidence="14" id="KW-1185">Reference proteome</keyword>
<dbReference type="Gene3D" id="1.10.1070.11">
    <property type="entry name" value="Phosphatidylinositol 3-/4-kinase, catalytic domain"/>
    <property type="match status" value="1"/>
</dbReference>
<evidence type="ECO:0000313" key="13">
    <source>
        <dbReference type="EMBL" id="EQC36686.1"/>
    </source>
</evidence>
<dbReference type="CDD" id="cd15760">
    <property type="entry name" value="FYVE_scVPS27p_like"/>
    <property type="match status" value="1"/>
</dbReference>
<name>T0QPL5_SAPDV</name>
<evidence type="ECO:0000259" key="11">
    <source>
        <dbReference type="PROSITE" id="PS50186"/>
    </source>
</evidence>
<evidence type="ECO:0000256" key="2">
    <source>
        <dbReference type="ARBA" id="ARBA00012169"/>
    </source>
</evidence>
<dbReference type="Gene3D" id="3.30.1010.10">
    <property type="entry name" value="Phosphatidylinositol 3-kinase Catalytic Subunit, Chain A, domain 4"/>
    <property type="match status" value="1"/>
</dbReference>
<dbReference type="GO" id="GO:0005737">
    <property type="term" value="C:cytoplasm"/>
    <property type="evidence" value="ECO:0007669"/>
    <property type="project" value="TreeGrafter"/>
</dbReference>
<dbReference type="Gene3D" id="2.30.29.30">
    <property type="entry name" value="Pleckstrin-homology domain (PH domain)/Phosphotyrosine-binding domain (PTB)"/>
    <property type="match status" value="1"/>
</dbReference>
<dbReference type="EC" id="2.7.1.67" evidence="2"/>
<dbReference type="RefSeq" id="XP_008610107.1">
    <property type="nucleotide sequence ID" value="XM_008611885.1"/>
</dbReference>
<dbReference type="InterPro" id="IPR013083">
    <property type="entry name" value="Znf_RING/FYVE/PHD"/>
</dbReference>
<dbReference type="GeneID" id="19946848"/>
<feature type="region of interest" description="Disordered" evidence="9">
    <location>
        <begin position="728"/>
        <end position="777"/>
    </location>
</feature>
<keyword evidence="7" id="KW-0862">Zinc</keyword>
<feature type="domain" description="DEP" evidence="11">
    <location>
        <begin position="898"/>
        <end position="957"/>
    </location>
</feature>